<protein>
    <recommendedName>
        <fullName evidence="1">Reverse transcriptase domain-containing protein</fullName>
    </recommendedName>
</protein>
<dbReference type="PANTHER" id="PTHR33116:SF87">
    <property type="entry name" value="OS01G0158850 PROTEIN"/>
    <property type="match status" value="1"/>
</dbReference>
<dbReference type="EMBL" id="CP144747">
    <property type="protein sequence ID" value="WVZ61942.1"/>
    <property type="molecule type" value="Genomic_DNA"/>
</dbReference>
<feature type="domain" description="Reverse transcriptase" evidence="1">
    <location>
        <begin position="1"/>
        <end position="174"/>
    </location>
</feature>
<dbReference type="Proteomes" id="UP001341281">
    <property type="component" value="Chromosome 03"/>
</dbReference>
<dbReference type="InterPro" id="IPR000477">
    <property type="entry name" value="RT_dom"/>
</dbReference>
<dbReference type="PANTHER" id="PTHR33116">
    <property type="entry name" value="REVERSE TRANSCRIPTASE ZINC-BINDING DOMAIN-CONTAINING PROTEIN-RELATED-RELATED"/>
    <property type="match status" value="1"/>
</dbReference>
<dbReference type="PROSITE" id="PS50878">
    <property type="entry name" value="RT_POL"/>
    <property type="match status" value="1"/>
</dbReference>
<evidence type="ECO:0000313" key="3">
    <source>
        <dbReference type="Proteomes" id="UP001341281"/>
    </source>
</evidence>
<organism evidence="2 3">
    <name type="scientific">Paspalum notatum var. saurae</name>
    <dbReference type="NCBI Taxonomy" id="547442"/>
    <lineage>
        <taxon>Eukaryota</taxon>
        <taxon>Viridiplantae</taxon>
        <taxon>Streptophyta</taxon>
        <taxon>Embryophyta</taxon>
        <taxon>Tracheophyta</taxon>
        <taxon>Spermatophyta</taxon>
        <taxon>Magnoliopsida</taxon>
        <taxon>Liliopsida</taxon>
        <taxon>Poales</taxon>
        <taxon>Poaceae</taxon>
        <taxon>PACMAD clade</taxon>
        <taxon>Panicoideae</taxon>
        <taxon>Andropogonodae</taxon>
        <taxon>Paspaleae</taxon>
        <taxon>Paspalinae</taxon>
        <taxon>Paspalum</taxon>
    </lineage>
</organism>
<name>A0AAQ3SWF8_PASNO</name>
<dbReference type="SUPFAM" id="SSF56672">
    <property type="entry name" value="DNA/RNA polymerases"/>
    <property type="match status" value="1"/>
</dbReference>
<dbReference type="InterPro" id="IPR043502">
    <property type="entry name" value="DNA/RNA_pol_sf"/>
</dbReference>
<feature type="non-terminal residue" evidence="2">
    <location>
        <position position="511"/>
    </location>
</feature>
<keyword evidence="3" id="KW-1185">Reference proteome</keyword>
<evidence type="ECO:0000259" key="1">
    <source>
        <dbReference type="PROSITE" id="PS50878"/>
    </source>
</evidence>
<accession>A0AAQ3SWF8</accession>
<dbReference type="Pfam" id="PF00078">
    <property type="entry name" value="RVT_1"/>
    <property type="match status" value="1"/>
</dbReference>
<proteinExistence type="predicted"/>
<gene>
    <name evidence="2" type="ORF">U9M48_011747</name>
</gene>
<sequence>MEGAVILYENLHELHKKKRNGVIFKIDFKKAYDKVKWDFLQQILRMKGFSPTWYRWIKSFVQGGNFGIKINDHQGLFFQARKGLRQGDFLSPILFNIVADMLAIILARAKDEDGGLSILQYADDAVIFMDHDLEEAMNMKLLVLKINFHKSKIFCFGQAKEVESSYSHLFGCKTKRLKRETSFHRGRLVLINSVLSSLPMFMMSFFEVPRGVLKKLDYYRSCFFRLNDQHKKKYRLARWEILANENGLWQCLLRNKYLRNKTLTQVEKNSGDSQFWSCLMGIKDQFLNLGSFILKIGTQIRGTSLKYQYPSLFNIVRKKHATVAEVLGSNPLSVSFRRSVVGNKFRDRENLVARLLNVSLEEGNNVLKWQLHKSGIFSVRSTYLHLVNTGIRVSMEIWRKRLPLKIKIFFMVPEKRDCKYARFLWNTIHTAFGIRPPQNIQHLFGRWMKHGRLKHESLLLTGAVGILWALWLSKNDTVLFRVTYWLQLWAKLQQSEECKHRLLQAYRKLET</sequence>
<dbReference type="AlphaFoldDB" id="A0AAQ3SWF8"/>
<reference evidence="2 3" key="1">
    <citation type="submission" date="2024-02" db="EMBL/GenBank/DDBJ databases">
        <title>High-quality chromosome-scale genome assembly of Pensacola bahiagrass (Paspalum notatum Flugge var. saurae).</title>
        <authorList>
            <person name="Vega J.M."/>
            <person name="Podio M."/>
            <person name="Orjuela J."/>
            <person name="Siena L.A."/>
            <person name="Pessino S.C."/>
            <person name="Combes M.C."/>
            <person name="Mariac C."/>
            <person name="Albertini E."/>
            <person name="Pupilli F."/>
            <person name="Ortiz J.P.A."/>
            <person name="Leblanc O."/>
        </authorList>
    </citation>
    <scope>NUCLEOTIDE SEQUENCE [LARGE SCALE GENOMIC DNA]</scope>
    <source>
        <strain evidence="2">R1</strain>
        <tissue evidence="2">Leaf</tissue>
    </source>
</reference>
<evidence type="ECO:0000313" key="2">
    <source>
        <dbReference type="EMBL" id="WVZ61942.1"/>
    </source>
</evidence>